<dbReference type="RefSeq" id="WP_140868579.1">
    <property type="nucleotide sequence ID" value="NZ_RCZK01000003.1"/>
</dbReference>
<keyword evidence="4" id="KW-1185">Reference proteome</keyword>
<dbReference type="PROSITE" id="PS50206">
    <property type="entry name" value="RHODANESE_3"/>
    <property type="match status" value="1"/>
</dbReference>
<accession>A0A502CJA7</accession>
<dbReference type="Pfam" id="PF17773">
    <property type="entry name" value="UPF0176_N"/>
    <property type="match status" value="1"/>
</dbReference>
<dbReference type="GO" id="GO:0016740">
    <property type="term" value="F:transferase activity"/>
    <property type="evidence" value="ECO:0007669"/>
    <property type="project" value="UniProtKB-KW"/>
</dbReference>
<evidence type="ECO:0000313" key="3">
    <source>
        <dbReference type="EMBL" id="TPG13735.1"/>
    </source>
</evidence>
<dbReference type="EMBL" id="RCZK01000003">
    <property type="protein sequence ID" value="TPG13735.1"/>
    <property type="molecule type" value="Genomic_DNA"/>
</dbReference>
<comment type="caution">
    <text evidence="3">The sequence shown here is derived from an EMBL/GenBank/DDBJ whole genome shotgun (WGS) entry which is preliminary data.</text>
</comment>
<dbReference type="Gene3D" id="3.40.250.10">
    <property type="entry name" value="Rhodanese-like domain"/>
    <property type="match status" value="1"/>
</dbReference>
<dbReference type="EC" id="1.14.-.-" evidence="1"/>
<dbReference type="NCBIfam" id="NF001136">
    <property type="entry name" value="PRK00142.1-4"/>
    <property type="match status" value="1"/>
</dbReference>
<dbReference type="SUPFAM" id="SSF52821">
    <property type="entry name" value="Rhodanese/Cell cycle control phosphatase"/>
    <property type="match status" value="1"/>
</dbReference>
<dbReference type="OrthoDB" id="9778326at2"/>
<keyword evidence="1" id="KW-0819">tRNA processing</keyword>
<comment type="similarity">
    <text evidence="1">Belongs to the TrhO family.</text>
</comment>
<dbReference type="GO" id="GO:0016705">
    <property type="term" value="F:oxidoreductase activity, acting on paired donors, with incorporation or reduction of molecular oxygen"/>
    <property type="evidence" value="ECO:0007669"/>
    <property type="project" value="UniProtKB-UniRule"/>
</dbReference>
<proteinExistence type="inferred from homology"/>
<dbReference type="InterPro" id="IPR001763">
    <property type="entry name" value="Rhodanese-like_dom"/>
</dbReference>
<protein>
    <recommendedName>
        <fullName evidence="1">tRNA uridine(34) hydroxylase</fullName>
        <ecNumber evidence="1">1.14.-.-</ecNumber>
    </recommendedName>
    <alternativeName>
        <fullName evidence="1">tRNA hydroxylation protein O</fullName>
    </alternativeName>
</protein>
<dbReference type="AlphaFoldDB" id="A0A502CJA7"/>
<evidence type="ECO:0000259" key="2">
    <source>
        <dbReference type="PROSITE" id="PS50206"/>
    </source>
</evidence>
<comment type="function">
    <text evidence="1">Catalyzes oxygen-dependent 5-hydroxyuridine (ho5U) modification at position 34 in tRNAs.</text>
</comment>
<dbReference type="InterPro" id="IPR040503">
    <property type="entry name" value="TRHO_N"/>
</dbReference>
<dbReference type="Proteomes" id="UP000318413">
    <property type="component" value="Unassembled WGS sequence"/>
</dbReference>
<reference evidence="3 4" key="1">
    <citation type="journal article" date="2019" name="Environ. Microbiol.">
        <title>Species interactions and distinct microbial communities in high Arctic permafrost affected cryosols are associated with the CH4 and CO2 gas fluxes.</title>
        <authorList>
            <person name="Altshuler I."/>
            <person name="Hamel J."/>
            <person name="Turney S."/>
            <person name="Magnuson E."/>
            <person name="Levesque R."/>
            <person name="Greer C."/>
            <person name="Whyte L.G."/>
        </authorList>
    </citation>
    <scope>NUCLEOTIDE SEQUENCE [LARGE SCALE GENOMIC DNA]</scope>
    <source>
        <strain evidence="3 4">S5.1</strain>
    </source>
</reference>
<name>A0A502CJA7_9SPHN</name>
<dbReference type="InterPro" id="IPR036873">
    <property type="entry name" value="Rhodanese-like_dom_sf"/>
</dbReference>
<keyword evidence="3" id="KW-0808">Transferase</keyword>
<dbReference type="HAMAP" id="MF_00469">
    <property type="entry name" value="TrhO"/>
    <property type="match status" value="1"/>
</dbReference>
<dbReference type="InterPro" id="IPR020936">
    <property type="entry name" value="TrhO"/>
</dbReference>
<evidence type="ECO:0000256" key="1">
    <source>
        <dbReference type="HAMAP-Rule" id="MF_00469"/>
    </source>
</evidence>
<dbReference type="Gene3D" id="3.30.70.100">
    <property type="match status" value="1"/>
</dbReference>
<dbReference type="PANTHER" id="PTHR43268:SF3">
    <property type="entry name" value="RHODANESE-LIKE DOMAIN-CONTAINING PROTEIN 7-RELATED"/>
    <property type="match status" value="1"/>
</dbReference>
<comment type="catalytic activity">
    <reaction evidence="1">
        <text>uridine(34) in tRNA + AH2 + O2 = 5-hydroxyuridine(34) in tRNA + A + H2O</text>
        <dbReference type="Rhea" id="RHEA:64224"/>
        <dbReference type="Rhea" id="RHEA-COMP:11727"/>
        <dbReference type="Rhea" id="RHEA-COMP:13381"/>
        <dbReference type="ChEBI" id="CHEBI:13193"/>
        <dbReference type="ChEBI" id="CHEBI:15377"/>
        <dbReference type="ChEBI" id="CHEBI:15379"/>
        <dbReference type="ChEBI" id="CHEBI:17499"/>
        <dbReference type="ChEBI" id="CHEBI:65315"/>
        <dbReference type="ChEBI" id="CHEBI:136877"/>
    </reaction>
</comment>
<dbReference type="Pfam" id="PF00581">
    <property type="entry name" value="Rhodanese"/>
    <property type="match status" value="1"/>
</dbReference>
<gene>
    <name evidence="1" type="primary">trhO</name>
    <name evidence="3" type="ORF">EAH84_04805</name>
</gene>
<dbReference type="SMART" id="SM00450">
    <property type="entry name" value="RHOD"/>
    <property type="match status" value="1"/>
</dbReference>
<sequence>MTDIRIAALYRFTAFADPAGLRDPLLAACAANGVRGTLLLATEGINGTIAGSPDGVAAVIAQIRALPGCADLDVKYAAADALPFHRTKVRLKREIVTMGEPAADPAHAGTYVDPADWNALIDDPTTVVIDTRNDYEVAVGTFAGAVDPATRAFGDFPAWFRDHRDALLAGKTRVAMFCTGGIRCEKATALLRSEGVEDVFHLRGGILNYLETVPATESRWQGECFVFDERVAVGQGLSPGTHALCRACRMPVSPDDQVSPLYEEGIGCPRCHATRTEAQRESYAERHRQATLAAARGEAHVGRVFAADLPPKQACAGDLPDFRAAAPR</sequence>
<evidence type="ECO:0000313" key="4">
    <source>
        <dbReference type="Proteomes" id="UP000318413"/>
    </source>
</evidence>
<feature type="domain" description="Rhodanese" evidence="2">
    <location>
        <begin position="122"/>
        <end position="218"/>
    </location>
</feature>
<organism evidence="3 4">
    <name type="scientific">Sphingomonas oligophenolica</name>
    <dbReference type="NCBI Taxonomy" id="301154"/>
    <lineage>
        <taxon>Bacteria</taxon>
        <taxon>Pseudomonadati</taxon>
        <taxon>Pseudomonadota</taxon>
        <taxon>Alphaproteobacteria</taxon>
        <taxon>Sphingomonadales</taxon>
        <taxon>Sphingomonadaceae</taxon>
        <taxon>Sphingomonas</taxon>
    </lineage>
</organism>
<dbReference type="CDD" id="cd01518">
    <property type="entry name" value="RHOD_YceA"/>
    <property type="match status" value="1"/>
</dbReference>
<dbReference type="PANTHER" id="PTHR43268">
    <property type="entry name" value="THIOSULFATE SULFURTRANSFERASE/RHODANESE-LIKE DOMAIN-CONTAINING PROTEIN 2"/>
    <property type="match status" value="1"/>
</dbReference>
<keyword evidence="1" id="KW-0560">Oxidoreductase</keyword>
<dbReference type="GO" id="GO:0006400">
    <property type="term" value="P:tRNA modification"/>
    <property type="evidence" value="ECO:0007669"/>
    <property type="project" value="UniProtKB-UniRule"/>
</dbReference>